<dbReference type="EMBL" id="CP039349">
    <property type="protein sequence ID" value="QCD92836.1"/>
    <property type="molecule type" value="Genomic_DNA"/>
</dbReference>
<evidence type="ECO:0000313" key="3">
    <source>
        <dbReference type="Proteomes" id="UP000501690"/>
    </source>
</evidence>
<feature type="region of interest" description="Disordered" evidence="1">
    <location>
        <begin position="91"/>
        <end position="115"/>
    </location>
</feature>
<gene>
    <name evidence="2" type="ORF">DEO72_LG5g905</name>
</gene>
<dbReference type="AlphaFoldDB" id="A0A4D6LXX7"/>
<evidence type="ECO:0000256" key="1">
    <source>
        <dbReference type="SAM" id="MobiDB-lite"/>
    </source>
</evidence>
<sequence length="115" mass="12325">MDIDSIFNVRERNSAAVTFPFRTRALLGLALSSRSGPLKAHVPLSAQFPCPSLELLCSGVQCRDLYEPISRTIATAGETVAIPVNLAQASQSRLGETNRDSPKPVCAKGHNTCNT</sequence>
<protein>
    <submittedName>
        <fullName evidence="2">Uncharacterized protein</fullName>
    </submittedName>
</protein>
<name>A0A4D6LXX7_VIGUN</name>
<proteinExistence type="predicted"/>
<evidence type="ECO:0000313" key="2">
    <source>
        <dbReference type="EMBL" id="QCD92836.1"/>
    </source>
</evidence>
<organism evidence="2 3">
    <name type="scientific">Vigna unguiculata</name>
    <name type="common">Cowpea</name>
    <dbReference type="NCBI Taxonomy" id="3917"/>
    <lineage>
        <taxon>Eukaryota</taxon>
        <taxon>Viridiplantae</taxon>
        <taxon>Streptophyta</taxon>
        <taxon>Embryophyta</taxon>
        <taxon>Tracheophyta</taxon>
        <taxon>Spermatophyta</taxon>
        <taxon>Magnoliopsida</taxon>
        <taxon>eudicotyledons</taxon>
        <taxon>Gunneridae</taxon>
        <taxon>Pentapetalae</taxon>
        <taxon>rosids</taxon>
        <taxon>fabids</taxon>
        <taxon>Fabales</taxon>
        <taxon>Fabaceae</taxon>
        <taxon>Papilionoideae</taxon>
        <taxon>50 kb inversion clade</taxon>
        <taxon>NPAAA clade</taxon>
        <taxon>indigoferoid/millettioid clade</taxon>
        <taxon>Phaseoleae</taxon>
        <taxon>Vigna</taxon>
    </lineage>
</organism>
<dbReference type="Proteomes" id="UP000501690">
    <property type="component" value="Linkage Group LG5"/>
</dbReference>
<accession>A0A4D6LXX7</accession>
<reference evidence="2 3" key="1">
    <citation type="submission" date="2019-04" db="EMBL/GenBank/DDBJ databases">
        <title>An improved genome assembly and genetic linkage map for asparagus bean, Vigna unguiculata ssp. sesquipedialis.</title>
        <authorList>
            <person name="Xia Q."/>
            <person name="Zhang R."/>
            <person name="Dong Y."/>
        </authorList>
    </citation>
    <scope>NUCLEOTIDE SEQUENCE [LARGE SCALE GENOMIC DNA]</scope>
    <source>
        <tissue evidence="2">Leaf</tissue>
    </source>
</reference>
<keyword evidence="3" id="KW-1185">Reference proteome</keyword>